<feature type="binding site" evidence="8">
    <location>
        <position position="213"/>
    </location>
    <ligand>
        <name>Zn(2+)</name>
        <dbReference type="ChEBI" id="CHEBI:29105"/>
        <label>2</label>
        <note>catalytic</note>
    </ligand>
</feature>
<dbReference type="PANTHER" id="PTHR46018">
    <property type="entry name" value="ZINC PHOSPHODIESTERASE ELAC PROTEIN 1"/>
    <property type="match status" value="1"/>
</dbReference>
<dbReference type="GO" id="GO:0008270">
    <property type="term" value="F:zinc ion binding"/>
    <property type="evidence" value="ECO:0007669"/>
    <property type="project" value="UniProtKB-UniRule"/>
</dbReference>
<keyword evidence="4 8" id="KW-0479">Metal-binding</keyword>
<dbReference type="GO" id="GO:0042781">
    <property type="term" value="F:3'-tRNA processing endoribonuclease activity"/>
    <property type="evidence" value="ECO:0007669"/>
    <property type="project" value="UniProtKB-UniRule"/>
</dbReference>
<feature type="binding site" evidence="8">
    <location>
        <position position="68"/>
    </location>
    <ligand>
        <name>Zn(2+)</name>
        <dbReference type="ChEBI" id="CHEBI:29105"/>
        <label>2</label>
        <note>catalytic</note>
    </ligand>
</feature>
<evidence type="ECO:0000256" key="2">
    <source>
        <dbReference type="ARBA" id="ARBA00022694"/>
    </source>
</evidence>
<dbReference type="InterPro" id="IPR013471">
    <property type="entry name" value="RNase_Z/BN"/>
</dbReference>
<evidence type="ECO:0000256" key="6">
    <source>
        <dbReference type="ARBA" id="ARBA00022801"/>
    </source>
</evidence>
<comment type="caution">
    <text evidence="9">The sequence shown here is derived from an EMBL/GenBank/DDBJ whole genome shotgun (WGS) entry which is preliminary data.</text>
</comment>
<dbReference type="InterPro" id="IPR036866">
    <property type="entry name" value="RibonucZ/Hydroxyglut_hydro"/>
</dbReference>
<keyword evidence="2 8" id="KW-0819">tRNA processing</keyword>
<feature type="binding site" evidence="8">
    <location>
        <position position="67"/>
    </location>
    <ligand>
        <name>Zn(2+)</name>
        <dbReference type="ChEBI" id="CHEBI:29105"/>
        <label>2</label>
        <note>catalytic</note>
    </ligand>
</feature>
<dbReference type="Proteomes" id="UP000823637">
    <property type="component" value="Unassembled WGS sequence"/>
</dbReference>
<comment type="similarity">
    <text evidence="8">Belongs to the RNase Z family.</text>
</comment>
<comment type="subunit">
    <text evidence="1 8">Homodimer.</text>
</comment>
<dbReference type="SUPFAM" id="SSF56281">
    <property type="entry name" value="Metallo-hydrolase/oxidoreductase"/>
    <property type="match status" value="1"/>
</dbReference>
<evidence type="ECO:0000256" key="1">
    <source>
        <dbReference type="ARBA" id="ARBA00011738"/>
    </source>
</evidence>
<keyword evidence="5 8" id="KW-0255">Endonuclease</keyword>
<feature type="binding site" evidence="8">
    <location>
        <position position="271"/>
    </location>
    <ligand>
        <name>Zn(2+)</name>
        <dbReference type="ChEBI" id="CHEBI:29105"/>
        <label>2</label>
        <note>catalytic</note>
    </ligand>
</feature>
<evidence type="ECO:0000256" key="5">
    <source>
        <dbReference type="ARBA" id="ARBA00022759"/>
    </source>
</evidence>
<comment type="function">
    <text evidence="8">Zinc phosphodiesterase, which displays some tRNA 3'-processing endonuclease activity. Probably involved in tRNA maturation, by removing a 3'-trailer from precursor tRNA.</text>
</comment>
<gene>
    <name evidence="8" type="primary">rnz</name>
    <name evidence="9" type="ORF">IAC32_06020</name>
</gene>
<organism evidence="9 10">
    <name type="scientific">Candidatus Enterocola intestinipullorum</name>
    <dbReference type="NCBI Taxonomy" id="2840783"/>
    <lineage>
        <taxon>Bacteria</taxon>
        <taxon>Pseudomonadati</taxon>
        <taxon>Bacteroidota</taxon>
        <taxon>Bacteroidia</taxon>
        <taxon>Bacteroidales</taxon>
        <taxon>Candidatus Enterocola</taxon>
    </lineage>
</organism>
<evidence type="ECO:0000313" key="10">
    <source>
        <dbReference type="Proteomes" id="UP000823637"/>
    </source>
</evidence>
<evidence type="ECO:0000256" key="3">
    <source>
        <dbReference type="ARBA" id="ARBA00022722"/>
    </source>
</evidence>
<sequence length="304" mass="34355">MMDFKLKILGCGSAIPAFGRYSSAQVLSTHGKNFLIDCADATQFRLKALKVNTSRLQHIFISHLHGDHCFGLISVISTFSLAHRNSDLYIHAQPDLQKILQPQIDYFCRDMEFKVVFENFDPLKNARIYEDRSLTVETIPLSHGVPCCGFMFREKEKAPHLDKSKLEFYNVGVEQMKTLKEGGDLRCPDGTIIPNGEFMRPPTPAKSFAYCADTMYRESICPIIQGADCLFHEATFSENQRDRARATKHSTAKDAALIAKKAGVKKLLIGHFSARYEFLEPLLEEARSIFPDTCLATDGKSFEW</sequence>
<evidence type="ECO:0000313" key="9">
    <source>
        <dbReference type="EMBL" id="MBO8447283.1"/>
    </source>
</evidence>
<dbReference type="EMBL" id="JADIMR010000089">
    <property type="protein sequence ID" value="MBO8447283.1"/>
    <property type="molecule type" value="Genomic_DNA"/>
</dbReference>
<feature type="binding site" evidence="8">
    <location>
        <position position="65"/>
    </location>
    <ligand>
        <name>Zn(2+)</name>
        <dbReference type="ChEBI" id="CHEBI:29105"/>
        <label>1</label>
        <note>catalytic</note>
    </ligand>
</feature>
<feature type="binding site" evidence="8">
    <location>
        <position position="213"/>
    </location>
    <ligand>
        <name>Zn(2+)</name>
        <dbReference type="ChEBI" id="CHEBI:29105"/>
        <label>1</label>
        <note>catalytic</note>
    </ligand>
</feature>
<dbReference type="HAMAP" id="MF_01818">
    <property type="entry name" value="RNase_Z_BN"/>
    <property type="match status" value="1"/>
</dbReference>
<comment type="catalytic activity">
    <reaction evidence="8">
        <text>Endonucleolytic cleavage of RNA, removing extra 3' nucleotides from tRNA precursor, generating 3' termini of tRNAs. A 3'-hydroxy group is left at the tRNA terminus and a 5'-phosphoryl group is left at the trailer molecule.</text>
        <dbReference type="EC" id="3.1.26.11"/>
    </reaction>
</comment>
<proteinExistence type="inferred from homology"/>
<dbReference type="PANTHER" id="PTHR46018:SF2">
    <property type="entry name" value="ZINC PHOSPHODIESTERASE ELAC PROTEIN 1"/>
    <property type="match status" value="1"/>
</dbReference>
<feature type="binding site" evidence="8">
    <location>
        <position position="63"/>
    </location>
    <ligand>
        <name>Zn(2+)</name>
        <dbReference type="ChEBI" id="CHEBI:29105"/>
        <label>1</label>
        <note>catalytic</note>
    </ligand>
</feature>
<reference evidence="9" key="1">
    <citation type="submission" date="2020-10" db="EMBL/GenBank/DDBJ databases">
        <authorList>
            <person name="Gilroy R."/>
        </authorList>
    </citation>
    <scope>NUCLEOTIDE SEQUENCE</scope>
    <source>
        <strain evidence="9">D3-1215</strain>
    </source>
</reference>
<feature type="binding site" evidence="8">
    <location>
        <position position="143"/>
    </location>
    <ligand>
        <name>Zn(2+)</name>
        <dbReference type="ChEBI" id="CHEBI:29105"/>
        <label>1</label>
        <note>catalytic</note>
    </ligand>
</feature>
<accession>A0A9D9EGT9</accession>
<dbReference type="Pfam" id="PF23023">
    <property type="entry name" value="Anti-Pycsar_Apyc1"/>
    <property type="match status" value="1"/>
</dbReference>
<comment type="cofactor">
    <cofactor evidence="8">
        <name>Zn(2+)</name>
        <dbReference type="ChEBI" id="CHEBI:29105"/>
    </cofactor>
    <text evidence="8">Binds 2 Zn(2+) ions.</text>
</comment>
<feature type="active site" description="Proton acceptor" evidence="8">
    <location>
        <position position="67"/>
    </location>
</feature>
<reference evidence="9" key="2">
    <citation type="journal article" date="2021" name="PeerJ">
        <title>Extensive microbial diversity within the chicken gut microbiome revealed by metagenomics and culture.</title>
        <authorList>
            <person name="Gilroy R."/>
            <person name="Ravi A."/>
            <person name="Getino M."/>
            <person name="Pursley I."/>
            <person name="Horton D.L."/>
            <person name="Alikhan N.F."/>
            <person name="Baker D."/>
            <person name="Gharbi K."/>
            <person name="Hall N."/>
            <person name="Watson M."/>
            <person name="Adriaenssens E.M."/>
            <person name="Foster-Nyarko E."/>
            <person name="Jarju S."/>
            <person name="Secka A."/>
            <person name="Antonio M."/>
            <person name="Oren A."/>
            <person name="Chaudhuri R.R."/>
            <person name="La Ragione R."/>
            <person name="Hildebrand F."/>
            <person name="Pallen M.J."/>
        </authorList>
    </citation>
    <scope>NUCLEOTIDE SEQUENCE</scope>
    <source>
        <strain evidence="9">D3-1215</strain>
    </source>
</reference>
<dbReference type="Gene3D" id="3.60.15.10">
    <property type="entry name" value="Ribonuclease Z/Hydroxyacylglutathione hydrolase-like"/>
    <property type="match status" value="1"/>
</dbReference>
<dbReference type="EC" id="3.1.26.11" evidence="8"/>
<name>A0A9D9EGT9_9BACT</name>
<dbReference type="NCBIfam" id="NF000801">
    <property type="entry name" value="PRK00055.1-3"/>
    <property type="match status" value="1"/>
</dbReference>
<dbReference type="AlphaFoldDB" id="A0A9D9EGT9"/>
<evidence type="ECO:0000256" key="4">
    <source>
        <dbReference type="ARBA" id="ARBA00022723"/>
    </source>
</evidence>
<keyword evidence="7 8" id="KW-0862">Zinc</keyword>
<keyword evidence="6 8" id="KW-0378">Hydrolase</keyword>
<evidence type="ECO:0000256" key="8">
    <source>
        <dbReference type="HAMAP-Rule" id="MF_01818"/>
    </source>
</evidence>
<dbReference type="CDD" id="cd07717">
    <property type="entry name" value="RNaseZ_ZiPD-like_MBL-fold"/>
    <property type="match status" value="1"/>
</dbReference>
<evidence type="ECO:0000256" key="7">
    <source>
        <dbReference type="ARBA" id="ARBA00022833"/>
    </source>
</evidence>
<keyword evidence="3 8" id="KW-0540">Nuclease</keyword>
<protein>
    <recommendedName>
        <fullName evidence="8">Ribonuclease Z</fullName>
        <shortName evidence="8">RNase Z</shortName>
        <ecNumber evidence="8">3.1.26.11</ecNumber>
    </recommendedName>
    <alternativeName>
        <fullName evidence="8">tRNA 3 endonuclease</fullName>
    </alternativeName>
    <alternativeName>
        <fullName evidence="8">tRNase Z</fullName>
    </alternativeName>
</protein>